<dbReference type="EMBL" id="JAUEPU010000029">
    <property type="protein sequence ID" value="KAK0492439.1"/>
    <property type="molecule type" value="Genomic_DNA"/>
</dbReference>
<dbReference type="AlphaFoldDB" id="A0AA39PZD0"/>
<organism evidence="1 2">
    <name type="scientific">Armillaria luteobubalina</name>
    <dbReference type="NCBI Taxonomy" id="153913"/>
    <lineage>
        <taxon>Eukaryota</taxon>
        <taxon>Fungi</taxon>
        <taxon>Dikarya</taxon>
        <taxon>Basidiomycota</taxon>
        <taxon>Agaricomycotina</taxon>
        <taxon>Agaricomycetes</taxon>
        <taxon>Agaricomycetidae</taxon>
        <taxon>Agaricales</taxon>
        <taxon>Marasmiineae</taxon>
        <taxon>Physalacriaceae</taxon>
        <taxon>Armillaria</taxon>
    </lineage>
</organism>
<comment type="caution">
    <text evidence="1">The sequence shown here is derived from an EMBL/GenBank/DDBJ whole genome shotgun (WGS) entry which is preliminary data.</text>
</comment>
<gene>
    <name evidence="1" type="ORF">EDD18DRAFT_1357694</name>
</gene>
<keyword evidence="2" id="KW-1185">Reference proteome</keyword>
<dbReference type="Proteomes" id="UP001175228">
    <property type="component" value="Unassembled WGS sequence"/>
</dbReference>
<proteinExistence type="predicted"/>
<accession>A0AA39PZD0</accession>
<sequence>MVLSALLTNHAHQIQSFKVEAGTWCEIICLCKHLDFTDMPQLQIWNMMSISNLVYHDDYDEVHPVNAFSVLAYPFYPDSEPVPNQELKHSGACMYPALIDVTICGIPVTWSQFSMLNLKKLVLTKYPLGNQLLMQTLHGILSNSKDTLETLILKWVIAMEVDWTDNCLCLKCLTLPHIKDLNIGYIHAQEACKIFQTLDFPAIHNLTLQGLPNYKVDSSVIFIDMMKYLPVE</sequence>
<reference evidence="1" key="1">
    <citation type="submission" date="2023-06" db="EMBL/GenBank/DDBJ databases">
        <authorList>
            <consortium name="Lawrence Berkeley National Laboratory"/>
            <person name="Ahrendt S."/>
            <person name="Sahu N."/>
            <person name="Indic B."/>
            <person name="Wong-Bajracharya J."/>
            <person name="Merenyi Z."/>
            <person name="Ke H.-M."/>
            <person name="Monk M."/>
            <person name="Kocsube S."/>
            <person name="Drula E."/>
            <person name="Lipzen A."/>
            <person name="Balint B."/>
            <person name="Henrissat B."/>
            <person name="Andreopoulos B."/>
            <person name="Martin F.M."/>
            <person name="Harder C.B."/>
            <person name="Rigling D."/>
            <person name="Ford K.L."/>
            <person name="Foster G.D."/>
            <person name="Pangilinan J."/>
            <person name="Papanicolaou A."/>
            <person name="Barry K."/>
            <person name="LaButti K."/>
            <person name="Viragh M."/>
            <person name="Koriabine M."/>
            <person name="Yan M."/>
            <person name="Riley R."/>
            <person name="Champramary S."/>
            <person name="Plett K.L."/>
            <person name="Tsai I.J."/>
            <person name="Slot J."/>
            <person name="Sipos G."/>
            <person name="Plett J."/>
            <person name="Nagy L.G."/>
            <person name="Grigoriev I.V."/>
        </authorList>
    </citation>
    <scope>NUCLEOTIDE SEQUENCE</scope>
    <source>
        <strain evidence="1">HWK02</strain>
    </source>
</reference>
<protein>
    <submittedName>
        <fullName evidence="1">Uncharacterized protein</fullName>
    </submittedName>
</protein>
<name>A0AA39PZD0_9AGAR</name>
<evidence type="ECO:0000313" key="1">
    <source>
        <dbReference type="EMBL" id="KAK0492439.1"/>
    </source>
</evidence>
<evidence type="ECO:0000313" key="2">
    <source>
        <dbReference type="Proteomes" id="UP001175228"/>
    </source>
</evidence>